<keyword evidence="5" id="KW-0378">Hydrolase</keyword>
<evidence type="ECO:0000256" key="9">
    <source>
        <dbReference type="PROSITE-ProRule" id="PRU01373"/>
    </source>
</evidence>
<feature type="region of interest" description="Disordered" evidence="10">
    <location>
        <begin position="1"/>
        <end position="22"/>
    </location>
</feature>
<feature type="domain" description="L,D-TPase catalytic" evidence="11">
    <location>
        <begin position="161"/>
        <end position="279"/>
    </location>
</feature>
<dbReference type="GO" id="GO:0071972">
    <property type="term" value="F:peptidoglycan L,D-transpeptidase activity"/>
    <property type="evidence" value="ECO:0007669"/>
    <property type="project" value="TreeGrafter"/>
</dbReference>
<comment type="similarity">
    <text evidence="2">Belongs to the YkuD family.</text>
</comment>
<comment type="caution">
    <text evidence="12">The sequence shown here is derived from an EMBL/GenBank/DDBJ whole genome shotgun (WGS) entry which is preliminary data.</text>
</comment>
<evidence type="ECO:0000256" key="2">
    <source>
        <dbReference type="ARBA" id="ARBA00005992"/>
    </source>
</evidence>
<sequence>MNPRSALSVCGHRSPVGPRPDRRVRSFGVVAAAVVAVVAPVAGCGSERAPGAGAQPVKLDELPQATTFTTLRGLPQDPEMALAGDGDGTVVHPTEPVPVSARPGAPAVAVLPDEQLDGPTWVPVVESANGWHRVMLPSRPNRTTGWIRDSPDALTTARSPYVVKVETGARRLTVVKSGRTLRTWKVAVGAPKTPTPLGNTFMLALLKPSRPTVSPLIMPVGSHSETLDTFGGGPGTVAFHGWSDASVFGKAVTHGCVRVPAPALAHLSRIPLGTPVIVTA</sequence>
<dbReference type="Gene3D" id="2.40.440.10">
    <property type="entry name" value="L,D-transpeptidase catalytic domain-like"/>
    <property type="match status" value="1"/>
</dbReference>
<dbReference type="EMBL" id="QTTT01000001">
    <property type="protein sequence ID" value="REE97921.1"/>
    <property type="molecule type" value="Genomic_DNA"/>
</dbReference>
<dbReference type="GO" id="GO:0071555">
    <property type="term" value="P:cell wall organization"/>
    <property type="evidence" value="ECO:0007669"/>
    <property type="project" value="UniProtKB-UniRule"/>
</dbReference>
<dbReference type="UniPathway" id="UPA00219"/>
<keyword evidence="3" id="KW-0328">Glycosyltransferase</keyword>
<keyword evidence="4" id="KW-0808">Transferase</keyword>
<keyword evidence="8 9" id="KW-0961">Cell wall biogenesis/degradation</keyword>
<accession>A0A3D9T259</accession>
<evidence type="ECO:0000256" key="4">
    <source>
        <dbReference type="ARBA" id="ARBA00022679"/>
    </source>
</evidence>
<dbReference type="PANTHER" id="PTHR30582">
    <property type="entry name" value="L,D-TRANSPEPTIDASE"/>
    <property type="match status" value="1"/>
</dbReference>
<evidence type="ECO:0000256" key="6">
    <source>
        <dbReference type="ARBA" id="ARBA00022960"/>
    </source>
</evidence>
<evidence type="ECO:0000313" key="12">
    <source>
        <dbReference type="EMBL" id="REE97921.1"/>
    </source>
</evidence>
<evidence type="ECO:0000256" key="10">
    <source>
        <dbReference type="SAM" id="MobiDB-lite"/>
    </source>
</evidence>
<name>A0A3D9T259_9ACTN</name>
<comment type="pathway">
    <text evidence="1 9">Cell wall biogenesis; peptidoglycan biosynthesis.</text>
</comment>
<keyword evidence="7 9" id="KW-0573">Peptidoglycan synthesis</keyword>
<evidence type="ECO:0000313" key="13">
    <source>
        <dbReference type="Proteomes" id="UP000256661"/>
    </source>
</evidence>
<evidence type="ECO:0000256" key="1">
    <source>
        <dbReference type="ARBA" id="ARBA00004752"/>
    </source>
</evidence>
<feature type="active site" description="Proton donor/acceptor" evidence="9">
    <location>
        <position position="240"/>
    </location>
</feature>
<dbReference type="CDD" id="cd16913">
    <property type="entry name" value="YkuD_like"/>
    <property type="match status" value="1"/>
</dbReference>
<evidence type="ECO:0000256" key="7">
    <source>
        <dbReference type="ARBA" id="ARBA00022984"/>
    </source>
</evidence>
<organism evidence="12 13">
    <name type="scientific">Thermomonospora umbrina</name>
    <dbReference type="NCBI Taxonomy" id="111806"/>
    <lineage>
        <taxon>Bacteria</taxon>
        <taxon>Bacillati</taxon>
        <taxon>Actinomycetota</taxon>
        <taxon>Actinomycetes</taxon>
        <taxon>Streptosporangiales</taxon>
        <taxon>Thermomonosporaceae</taxon>
        <taxon>Thermomonospora</taxon>
    </lineage>
</organism>
<evidence type="ECO:0000259" key="11">
    <source>
        <dbReference type="PROSITE" id="PS52029"/>
    </source>
</evidence>
<evidence type="ECO:0000256" key="5">
    <source>
        <dbReference type="ARBA" id="ARBA00022801"/>
    </source>
</evidence>
<dbReference type="PANTHER" id="PTHR30582:SF24">
    <property type="entry name" value="L,D-TRANSPEPTIDASE ERFK_SRFK-RELATED"/>
    <property type="match status" value="1"/>
</dbReference>
<feature type="active site" description="Nucleophile" evidence="9">
    <location>
        <position position="256"/>
    </location>
</feature>
<dbReference type="Proteomes" id="UP000256661">
    <property type="component" value="Unassembled WGS sequence"/>
</dbReference>
<gene>
    <name evidence="12" type="ORF">DFJ69_3401</name>
</gene>
<dbReference type="Pfam" id="PF03734">
    <property type="entry name" value="YkuD"/>
    <property type="match status" value="1"/>
</dbReference>
<dbReference type="InterPro" id="IPR005490">
    <property type="entry name" value="LD_TPept_cat_dom"/>
</dbReference>
<keyword evidence="12" id="KW-0449">Lipoprotein</keyword>
<protein>
    <submittedName>
        <fullName evidence="12">Lipoprotein-anchoring transpeptidase ErfK/SrfK</fullName>
    </submittedName>
</protein>
<reference evidence="12 13" key="1">
    <citation type="submission" date="2018-08" db="EMBL/GenBank/DDBJ databases">
        <title>Sequencing the genomes of 1000 actinobacteria strains.</title>
        <authorList>
            <person name="Klenk H.-P."/>
        </authorList>
    </citation>
    <scope>NUCLEOTIDE SEQUENCE [LARGE SCALE GENOMIC DNA]</scope>
    <source>
        <strain evidence="12 13">DSM 43927</strain>
    </source>
</reference>
<keyword evidence="13" id="KW-1185">Reference proteome</keyword>
<keyword evidence="6 9" id="KW-0133">Cell shape</keyword>
<dbReference type="PROSITE" id="PS52029">
    <property type="entry name" value="LD_TPASE"/>
    <property type="match status" value="1"/>
</dbReference>
<dbReference type="InterPro" id="IPR038063">
    <property type="entry name" value="Transpep_catalytic_dom"/>
</dbReference>
<dbReference type="GO" id="GO:0016757">
    <property type="term" value="F:glycosyltransferase activity"/>
    <property type="evidence" value="ECO:0007669"/>
    <property type="project" value="UniProtKB-KW"/>
</dbReference>
<dbReference type="GO" id="GO:0005576">
    <property type="term" value="C:extracellular region"/>
    <property type="evidence" value="ECO:0007669"/>
    <property type="project" value="TreeGrafter"/>
</dbReference>
<dbReference type="GO" id="GO:0018104">
    <property type="term" value="P:peptidoglycan-protein cross-linking"/>
    <property type="evidence" value="ECO:0007669"/>
    <property type="project" value="TreeGrafter"/>
</dbReference>
<evidence type="ECO:0000256" key="3">
    <source>
        <dbReference type="ARBA" id="ARBA00022676"/>
    </source>
</evidence>
<proteinExistence type="inferred from homology"/>
<dbReference type="GO" id="GO:0008360">
    <property type="term" value="P:regulation of cell shape"/>
    <property type="evidence" value="ECO:0007669"/>
    <property type="project" value="UniProtKB-UniRule"/>
</dbReference>
<dbReference type="SUPFAM" id="SSF141523">
    <property type="entry name" value="L,D-transpeptidase catalytic domain-like"/>
    <property type="match status" value="1"/>
</dbReference>
<dbReference type="AlphaFoldDB" id="A0A3D9T259"/>
<dbReference type="InterPro" id="IPR050979">
    <property type="entry name" value="LD-transpeptidase"/>
</dbReference>
<evidence type="ECO:0000256" key="8">
    <source>
        <dbReference type="ARBA" id="ARBA00023316"/>
    </source>
</evidence>